<feature type="non-terminal residue" evidence="2">
    <location>
        <position position="1"/>
    </location>
</feature>
<gene>
    <name evidence="2" type="ORF">J0M35_21015</name>
</gene>
<dbReference type="SUPFAM" id="SSF53098">
    <property type="entry name" value="Ribonuclease H-like"/>
    <property type="match status" value="1"/>
</dbReference>
<proteinExistence type="predicted"/>
<sequence length="390" mass="44644">SDLKGVEEPAWIEPGRGKPRLTLFSVVDDRSGANYTEYWSVYGEEVETALRFLYNAMAQKKREDFLFQGVPEMIYMDNGPVAKSAVFQRVMLFLGIKVKTHEPRKDEKIDKRTTSRSKGKVERPFLTVKCAHEALYQLGHVPKTEAEANVYLLSYVHLYNKQNHRIENHSRIEDWVAKLPEGGFKAVCSWEKFRSFAREPEQKTVARDCTISMDGGVKYEVSPELAGEKVVVWWGLFDNELFVEHGEVKYGPYKPSGGPIPLHTFRRHKKTRREKTAERIEDLSKKLAVPRSVLTGKAENSQVVSLIQQSPIPSTPFKDRFEYETPEFENKSVAKLAISKCLGRAIAELPEEARQFITDLVSQTLNKKEVLEGAKSYFAKARRKDDSHAR</sequence>
<dbReference type="PANTHER" id="PTHR35004:SF7">
    <property type="entry name" value="INTEGRASE PROTEIN"/>
    <property type="match status" value="1"/>
</dbReference>
<organism evidence="2 3">
    <name type="scientific">Candidatus Obscuribacter phosphatis</name>
    <dbReference type="NCBI Taxonomy" id="1906157"/>
    <lineage>
        <taxon>Bacteria</taxon>
        <taxon>Bacillati</taxon>
        <taxon>Candidatus Melainabacteria</taxon>
        <taxon>Candidatus Obscuribacterales</taxon>
        <taxon>Candidatus Obscuribacteraceae</taxon>
        <taxon>Candidatus Obscuribacter</taxon>
    </lineage>
</organism>
<dbReference type="InterPro" id="IPR001584">
    <property type="entry name" value="Integrase_cat-core"/>
</dbReference>
<dbReference type="PANTHER" id="PTHR35004">
    <property type="entry name" value="TRANSPOSASE RV3428C-RELATED"/>
    <property type="match status" value="1"/>
</dbReference>
<reference evidence="2" key="1">
    <citation type="submission" date="2021-02" db="EMBL/GenBank/DDBJ databases">
        <title>Genome-Resolved Metagenomics of a Microbial Community Performing Photosynthetic Biological Nutrient Removal.</title>
        <authorList>
            <person name="Mcdaniel E.A."/>
        </authorList>
    </citation>
    <scope>NUCLEOTIDE SEQUENCE</scope>
    <source>
        <strain evidence="2">UWPOB_OBS1</strain>
    </source>
</reference>
<comment type="caution">
    <text evidence="2">The sequence shown here is derived from an EMBL/GenBank/DDBJ whole genome shotgun (WGS) entry which is preliminary data.</text>
</comment>
<dbReference type="EMBL" id="JAFLCK010000060">
    <property type="protein sequence ID" value="MBN8662861.1"/>
    <property type="molecule type" value="Genomic_DNA"/>
</dbReference>
<evidence type="ECO:0000313" key="3">
    <source>
        <dbReference type="Proteomes" id="UP000664277"/>
    </source>
</evidence>
<evidence type="ECO:0000313" key="2">
    <source>
        <dbReference type="EMBL" id="MBN8662861.1"/>
    </source>
</evidence>
<dbReference type="InterPro" id="IPR012337">
    <property type="entry name" value="RNaseH-like_sf"/>
</dbReference>
<name>A0A8J7PFZ2_9BACT</name>
<dbReference type="PROSITE" id="PS50994">
    <property type="entry name" value="INTEGRASE"/>
    <property type="match status" value="1"/>
</dbReference>
<dbReference type="GO" id="GO:0003676">
    <property type="term" value="F:nucleic acid binding"/>
    <property type="evidence" value="ECO:0007669"/>
    <property type="project" value="InterPro"/>
</dbReference>
<dbReference type="GO" id="GO:0015074">
    <property type="term" value="P:DNA integration"/>
    <property type="evidence" value="ECO:0007669"/>
    <property type="project" value="InterPro"/>
</dbReference>
<protein>
    <submittedName>
        <fullName evidence="2">Transposase family protein</fullName>
    </submittedName>
</protein>
<accession>A0A8J7PFZ2</accession>
<dbReference type="Proteomes" id="UP000664277">
    <property type="component" value="Unassembled WGS sequence"/>
</dbReference>
<dbReference type="AlphaFoldDB" id="A0A8J7PFZ2"/>
<evidence type="ECO:0000259" key="1">
    <source>
        <dbReference type="PROSITE" id="PS50994"/>
    </source>
</evidence>
<dbReference type="InterPro" id="IPR036397">
    <property type="entry name" value="RNaseH_sf"/>
</dbReference>
<feature type="domain" description="Integrase catalytic" evidence="1">
    <location>
        <begin position="1"/>
        <end position="179"/>
    </location>
</feature>
<dbReference type="Gene3D" id="3.30.420.10">
    <property type="entry name" value="Ribonuclease H-like superfamily/Ribonuclease H"/>
    <property type="match status" value="1"/>
</dbReference>